<reference evidence="2" key="1">
    <citation type="submission" date="2017-01" db="EMBL/GenBank/DDBJ databases">
        <authorList>
            <person name="Wang Y."/>
            <person name="White M."/>
            <person name="Kvist S."/>
            <person name="Moncalvo J.-M."/>
        </authorList>
    </citation>
    <scope>NUCLEOTIDE SEQUENCE [LARGE SCALE GENOMIC DNA]</scope>
    <source>
        <strain evidence="2">ID-206-W2</strain>
    </source>
</reference>
<comment type="caution">
    <text evidence="1">The sequence shown here is derived from an EMBL/GenBank/DDBJ whole genome shotgun (WGS) entry which is preliminary data.</text>
</comment>
<accession>A0A1R1X2T3</accession>
<gene>
    <name evidence="1" type="ORF">AYI69_g10894</name>
</gene>
<name>A0A1R1X2T3_9FUNG</name>
<dbReference type="Proteomes" id="UP000187429">
    <property type="component" value="Unassembled WGS sequence"/>
</dbReference>
<protein>
    <submittedName>
        <fullName evidence="1">Uncharacterized protein</fullName>
    </submittedName>
</protein>
<keyword evidence="2" id="KW-1185">Reference proteome</keyword>
<proteinExistence type="predicted"/>
<evidence type="ECO:0000313" key="1">
    <source>
        <dbReference type="EMBL" id="OMJ08907.1"/>
    </source>
</evidence>
<sequence>MINYACSSTEVTPPIHRADFSEDKSNSIRNPQSSAVLPATYSRYIANIQEGLLDTQSVSLIRISIKFILITSRKYNKAQN</sequence>
<dbReference type="OrthoDB" id="10442534at2759"/>
<dbReference type="AlphaFoldDB" id="A0A1R1X2T3"/>
<organism evidence="1 2">
    <name type="scientific">Smittium culicis</name>
    <dbReference type="NCBI Taxonomy" id="133412"/>
    <lineage>
        <taxon>Eukaryota</taxon>
        <taxon>Fungi</taxon>
        <taxon>Fungi incertae sedis</taxon>
        <taxon>Zoopagomycota</taxon>
        <taxon>Kickxellomycotina</taxon>
        <taxon>Harpellomycetes</taxon>
        <taxon>Harpellales</taxon>
        <taxon>Legeriomycetaceae</taxon>
        <taxon>Smittium</taxon>
    </lineage>
</organism>
<evidence type="ECO:0000313" key="2">
    <source>
        <dbReference type="Proteomes" id="UP000187429"/>
    </source>
</evidence>
<dbReference type="EMBL" id="LSSM01007244">
    <property type="protein sequence ID" value="OMJ08907.1"/>
    <property type="molecule type" value="Genomic_DNA"/>
</dbReference>